<dbReference type="Pfam" id="PF00117">
    <property type="entry name" value="GATase"/>
    <property type="match status" value="1"/>
</dbReference>
<organism evidence="3 4">
    <name type="scientific">Hydrogeniiclostridium mannosilyticum</name>
    <dbReference type="NCBI Taxonomy" id="2764322"/>
    <lineage>
        <taxon>Bacteria</taxon>
        <taxon>Bacillati</taxon>
        <taxon>Bacillota</taxon>
        <taxon>Clostridia</taxon>
        <taxon>Eubacteriales</taxon>
        <taxon>Acutalibacteraceae</taxon>
        <taxon>Hydrogeniiclostridium</taxon>
    </lineage>
</organism>
<dbReference type="InterPro" id="IPR029062">
    <property type="entry name" value="Class_I_gatase-like"/>
</dbReference>
<evidence type="ECO:0000259" key="2">
    <source>
        <dbReference type="Pfam" id="PF00117"/>
    </source>
</evidence>
<dbReference type="InterPro" id="IPR017926">
    <property type="entry name" value="GATASE"/>
</dbReference>
<comment type="caution">
    <text evidence="3">The sequence shown here is derived from an EMBL/GenBank/DDBJ whole genome shotgun (WGS) entry which is preliminary data.</text>
</comment>
<dbReference type="GO" id="GO:0004049">
    <property type="term" value="F:anthranilate synthase activity"/>
    <property type="evidence" value="ECO:0007669"/>
    <property type="project" value="TreeGrafter"/>
</dbReference>
<evidence type="ECO:0000313" key="4">
    <source>
        <dbReference type="Proteomes" id="UP000249377"/>
    </source>
</evidence>
<dbReference type="RefSeq" id="WP_112332543.1">
    <property type="nucleotide sequence ID" value="NZ_QLYR01000003.1"/>
</dbReference>
<dbReference type="InterPro" id="IPR050472">
    <property type="entry name" value="Anth_synth/Amidotransfase"/>
</dbReference>
<gene>
    <name evidence="3" type="ORF">DPQ25_07475</name>
</gene>
<dbReference type="Gene3D" id="3.40.50.880">
    <property type="match status" value="1"/>
</dbReference>
<accession>A0A328UEX9</accession>
<dbReference type="PRINTS" id="PR00099">
    <property type="entry name" value="CPSGATASE"/>
</dbReference>
<dbReference type="InterPro" id="IPR006221">
    <property type="entry name" value="TrpG/PapA_dom"/>
</dbReference>
<evidence type="ECO:0000313" key="3">
    <source>
        <dbReference type="EMBL" id="RAQ29312.1"/>
    </source>
</evidence>
<evidence type="ECO:0000256" key="1">
    <source>
        <dbReference type="ARBA" id="ARBA00022962"/>
    </source>
</evidence>
<dbReference type="PRINTS" id="PR00097">
    <property type="entry name" value="ANTSNTHASEII"/>
</dbReference>
<dbReference type="PRINTS" id="PR00096">
    <property type="entry name" value="GATASE"/>
</dbReference>
<keyword evidence="4" id="KW-1185">Reference proteome</keyword>
<dbReference type="GO" id="GO:0005829">
    <property type="term" value="C:cytosol"/>
    <property type="evidence" value="ECO:0007669"/>
    <property type="project" value="TreeGrafter"/>
</dbReference>
<keyword evidence="1" id="KW-0315">Glutamine amidotransferase</keyword>
<dbReference type="EMBL" id="QLYR01000003">
    <property type="protein sequence ID" value="RAQ29312.1"/>
    <property type="molecule type" value="Genomic_DNA"/>
</dbReference>
<feature type="domain" description="Glutamine amidotransferase" evidence="2">
    <location>
        <begin position="3"/>
        <end position="186"/>
    </location>
</feature>
<dbReference type="PANTHER" id="PTHR43418">
    <property type="entry name" value="MULTIFUNCTIONAL TRYPTOPHAN BIOSYNTHESIS PROTEIN-RELATED"/>
    <property type="match status" value="1"/>
</dbReference>
<reference evidence="3 4" key="1">
    <citation type="submission" date="2018-06" db="EMBL/GenBank/DDBJ databases">
        <title>Noncontiguous genome sequence of Ruminococcaceae bacterium ASD2818.</title>
        <authorList>
            <person name="Chaplin A.V."/>
            <person name="Sokolova S.R."/>
            <person name="Kochetkova T.O."/>
            <person name="Goltsov A.Y."/>
            <person name="Trofimov D.Y."/>
            <person name="Efimov B.A."/>
        </authorList>
    </citation>
    <scope>NUCLEOTIDE SEQUENCE [LARGE SCALE GENOMIC DNA]</scope>
    <source>
        <strain evidence="3 4">ASD2818</strain>
    </source>
</reference>
<dbReference type="PANTHER" id="PTHR43418:SF4">
    <property type="entry name" value="MULTIFUNCTIONAL TRYPTOPHAN BIOSYNTHESIS PROTEIN"/>
    <property type="match status" value="1"/>
</dbReference>
<dbReference type="CDD" id="cd01743">
    <property type="entry name" value="GATase1_Anthranilate_Synthase"/>
    <property type="match status" value="1"/>
</dbReference>
<sequence length="193" mass="20995">MILLIDNYDSFSYNLFQLVGSINPDVLVKRNDAAGIEEVERMAPEAIVLSPGPGRPETAGICIDVVRRFSGRIPILGVCLGHQAVCVAFGGQVSYAKELMHGKTSLITTSPDSRLFQGIAQPFTAARYHSLAAVRQTLPDILRVTAEAENGEVMAVEHREYPVFGVQFHPESIMTPNGRQIIKNFLAMGGAVK</sequence>
<dbReference type="SUPFAM" id="SSF52317">
    <property type="entry name" value="Class I glutamine amidotransferase-like"/>
    <property type="match status" value="1"/>
</dbReference>
<protein>
    <submittedName>
        <fullName evidence="3">Aminodeoxychorismate/anthranilate synthase component II</fullName>
    </submittedName>
</protein>
<dbReference type="FunFam" id="3.40.50.880:FF:000003">
    <property type="entry name" value="Anthranilate synthase component II"/>
    <property type="match status" value="1"/>
</dbReference>
<proteinExistence type="predicted"/>
<dbReference type="Proteomes" id="UP000249377">
    <property type="component" value="Unassembled WGS sequence"/>
</dbReference>
<name>A0A328UEX9_9FIRM</name>
<dbReference type="AlphaFoldDB" id="A0A328UEX9"/>
<dbReference type="PROSITE" id="PS51273">
    <property type="entry name" value="GATASE_TYPE_1"/>
    <property type="match status" value="1"/>
</dbReference>
<dbReference type="NCBIfam" id="TIGR00566">
    <property type="entry name" value="trpG_papA"/>
    <property type="match status" value="1"/>
</dbReference>
<dbReference type="GO" id="GO:0000162">
    <property type="term" value="P:L-tryptophan biosynthetic process"/>
    <property type="evidence" value="ECO:0007669"/>
    <property type="project" value="TreeGrafter"/>
</dbReference>